<dbReference type="AlphaFoldDB" id="A0A1G4QZJ1"/>
<protein>
    <submittedName>
        <fullName evidence="2">Uncharacterized protein</fullName>
    </submittedName>
</protein>
<reference evidence="2 3" key="1">
    <citation type="submission" date="2016-10" db="EMBL/GenBank/DDBJ databases">
        <authorList>
            <person name="de Groot N.N."/>
        </authorList>
    </citation>
    <scope>NUCLEOTIDE SEQUENCE [LARGE SCALE GENOMIC DNA]</scope>
    <source>
        <strain evidence="2 3">CGMCC 1.3401</strain>
    </source>
</reference>
<proteinExistence type="predicted"/>
<name>A0A1G4QZJ1_9HYPH</name>
<feature type="region of interest" description="Disordered" evidence="1">
    <location>
        <begin position="1"/>
        <end position="23"/>
    </location>
</feature>
<organism evidence="2 3">
    <name type="scientific">Rhizobium mongolense subsp. loessense</name>
    <dbReference type="NCBI Taxonomy" id="158890"/>
    <lineage>
        <taxon>Bacteria</taxon>
        <taxon>Pseudomonadati</taxon>
        <taxon>Pseudomonadota</taxon>
        <taxon>Alphaproteobacteria</taxon>
        <taxon>Hyphomicrobiales</taxon>
        <taxon>Rhizobiaceae</taxon>
        <taxon>Rhizobium/Agrobacterium group</taxon>
        <taxon>Rhizobium</taxon>
    </lineage>
</organism>
<evidence type="ECO:0000313" key="3">
    <source>
        <dbReference type="Proteomes" id="UP000199542"/>
    </source>
</evidence>
<gene>
    <name evidence="2" type="ORF">SAMN02927900_02069</name>
</gene>
<evidence type="ECO:0000256" key="1">
    <source>
        <dbReference type="SAM" id="MobiDB-lite"/>
    </source>
</evidence>
<dbReference type="Proteomes" id="UP000199542">
    <property type="component" value="Unassembled WGS sequence"/>
</dbReference>
<evidence type="ECO:0000313" key="2">
    <source>
        <dbReference type="EMBL" id="SCW50006.1"/>
    </source>
</evidence>
<accession>A0A1G4QZJ1</accession>
<sequence length="190" mass="20800">MPVADARAGRRRNGGPDKRLVRHDRRRAGVDRLFVRARPAGALPETGLPRTDFGDCVRPAFDLVCNSKQECSAFGAGRVDLADTPEAGCDANASVPSTHSQAIRCLPFGLHVIIGSPTARSSLAGSHLDWRGKSRPRKATVAKAAVAADRDARIKHSGHHHFRNWSRRVAFRPCIFPRRPSACSIRHTRC</sequence>
<dbReference type="EMBL" id="FMTM01000002">
    <property type="protein sequence ID" value="SCW50006.1"/>
    <property type="molecule type" value="Genomic_DNA"/>
</dbReference>